<dbReference type="Pfam" id="PF20684">
    <property type="entry name" value="Fung_rhodopsin"/>
    <property type="match status" value="1"/>
</dbReference>
<dbReference type="InterPro" id="IPR049326">
    <property type="entry name" value="Rhodopsin_dom_fungi"/>
</dbReference>
<feature type="transmembrane region" description="Helical" evidence="6">
    <location>
        <begin position="6"/>
        <end position="26"/>
    </location>
</feature>
<dbReference type="STRING" id="341454.A0A4S2N363"/>
<reference evidence="8 9" key="1">
    <citation type="submission" date="2019-04" db="EMBL/GenBank/DDBJ databases">
        <title>Comparative genomics and transcriptomics to analyze fruiting body development in filamentous ascomycetes.</title>
        <authorList>
            <consortium name="DOE Joint Genome Institute"/>
            <person name="Lutkenhaus R."/>
            <person name="Traeger S."/>
            <person name="Breuer J."/>
            <person name="Kuo A."/>
            <person name="Lipzen A."/>
            <person name="Pangilinan J."/>
            <person name="Dilworth D."/>
            <person name="Sandor L."/>
            <person name="Poggeler S."/>
            <person name="Barry K."/>
            <person name="Grigoriev I.V."/>
            <person name="Nowrousian M."/>
        </authorList>
    </citation>
    <scope>NUCLEOTIDE SEQUENCE [LARGE SCALE GENOMIC DNA]</scope>
    <source>
        <strain evidence="8 9">CBS 389.68</strain>
    </source>
</reference>
<feature type="transmembrane region" description="Helical" evidence="6">
    <location>
        <begin position="46"/>
        <end position="65"/>
    </location>
</feature>
<keyword evidence="4 6" id="KW-0472">Membrane</keyword>
<feature type="transmembrane region" description="Helical" evidence="6">
    <location>
        <begin position="189"/>
        <end position="210"/>
    </location>
</feature>
<feature type="domain" description="Rhodopsin" evidence="7">
    <location>
        <begin position="37"/>
        <end position="291"/>
    </location>
</feature>
<feature type="transmembrane region" description="Helical" evidence="6">
    <location>
        <begin position="266"/>
        <end position="290"/>
    </location>
</feature>
<feature type="transmembrane region" description="Helical" evidence="6">
    <location>
        <begin position="140"/>
        <end position="163"/>
    </location>
</feature>
<comment type="similarity">
    <text evidence="5">Belongs to the SAT4 family.</text>
</comment>
<keyword evidence="9" id="KW-1185">Reference proteome</keyword>
<sequence>MRSQNVIALNICASAVLFGVFLLRLFVRYHHKTWKQISKGWLLSDVLVAIAIFLAISCSVLDSWIRFAKMDMEERMAGPVPESPVELVALIRDGRLLKEDALQVAFYNQIAFVSLLWSIKTSFIISYLGMAQFLSRLLRLALYSSTVLLGLTYIAMMLILTLWCRPITTNWSSDSSQYCSAQTNGTQTIIFYILHLGTDIPVLTLPIFILRTLRLGTGEKYALAFVYILGVLTIVVTTTRFVFHLQYARMYQDGEIADMFKSLEKIYLVSLAEVFASGVLVCLPSMRVLLRTLLRAAGILTVSEKTTTDQEGITEDGFEMIHTSKSKFES</sequence>
<dbReference type="InParanoid" id="A0A4S2N363"/>
<gene>
    <name evidence="8" type="ORF">EX30DRAFT_368865</name>
</gene>
<dbReference type="PANTHER" id="PTHR33048:SF158">
    <property type="entry name" value="MEMBRANE PROTEIN PTH11-LIKE, PUTATIVE-RELATED"/>
    <property type="match status" value="1"/>
</dbReference>
<evidence type="ECO:0000256" key="6">
    <source>
        <dbReference type="SAM" id="Phobius"/>
    </source>
</evidence>
<dbReference type="EMBL" id="ML220113">
    <property type="protein sequence ID" value="TGZ83513.1"/>
    <property type="molecule type" value="Genomic_DNA"/>
</dbReference>
<protein>
    <recommendedName>
        <fullName evidence="7">Rhodopsin domain-containing protein</fullName>
    </recommendedName>
</protein>
<evidence type="ECO:0000259" key="7">
    <source>
        <dbReference type="Pfam" id="PF20684"/>
    </source>
</evidence>
<evidence type="ECO:0000256" key="1">
    <source>
        <dbReference type="ARBA" id="ARBA00004141"/>
    </source>
</evidence>
<feature type="transmembrane region" description="Helical" evidence="6">
    <location>
        <begin position="106"/>
        <end position="128"/>
    </location>
</feature>
<evidence type="ECO:0000256" key="2">
    <source>
        <dbReference type="ARBA" id="ARBA00022692"/>
    </source>
</evidence>
<evidence type="ECO:0000256" key="4">
    <source>
        <dbReference type="ARBA" id="ARBA00023136"/>
    </source>
</evidence>
<comment type="subcellular location">
    <subcellularLocation>
        <location evidence="1">Membrane</location>
        <topology evidence="1">Multi-pass membrane protein</topology>
    </subcellularLocation>
</comment>
<keyword evidence="3 6" id="KW-1133">Transmembrane helix</keyword>
<evidence type="ECO:0000313" key="8">
    <source>
        <dbReference type="EMBL" id="TGZ83513.1"/>
    </source>
</evidence>
<accession>A0A4S2N363</accession>
<keyword evidence="2 6" id="KW-0812">Transmembrane</keyword>
<dbReference type="GO" id="GO:0016020">
    <property type="term" value="C:membrane"/>
    <property type="evidence" value="ECO:0007669"/>
    <property type="project" value="UniProtKB-SubCell"/>
</dbReference>
<evidence type="ECO:0000256" key="5">
    <source>
        <dbReference type="ARBA" id="ARBA00038359"/>
    </source>
</evidence>
<dbReference type="InterPro" id="IPR052337">
    <property type="entry name" value="SAT4-like"/>
</dbReference>
<organism evidence="8 9">
    <name type="scientific">Ascodesmis nigricans</name>
    <dbReference type="NCBI Taxonomy" id="341454"/>
    <lineage>
        <taxon>Eukaryota</taxon>
        <taxon>Fungi</taxon>
        <taxon>Dikarya</taxon>
        <taxon>Ascomycota</taxon>
        <taxon>Pezizomycotina</taxon>
        <taxon>Pezizomycetes</taxon>
        <taxon>Pezizales</taxon>
        <taxon>Ascodesmidaceae</taxon>
        <taxon>Ascodesmis</taxon>
    </lineage>
</organism>
<evidence type="ECO:0000256" key="3">
    <source>
        <dbReference type="ARBA" id="ARBA00022989"/>
    </source>
</evidence>
<proteinExistence type="inferred from homology"/>
<dbReference type="AlphaFoldDB" id="A0A4S2N363"/>
<dbReference type="PANTHER" id="PTHR33048">
    <property type="entry name" value="PTH11-LIKE INTEGRAL MEMBRANE PROTEIN (AFU_ORTHOLOGUE AFUA_5G11245)"/>
    <property type="match status" value="1"/>
</dbReference>
<dbReference type="Proteomes" id="UP000298138">
    <property type="component" value="Unassembled WGS sequence"/>
</dbReference>
<feature type="transmembrane region" description="Helical" evidence="6">
    <location>
        <begin position="222"/>
        <end position="246"/>
    </location>
</feature>
<name>A0A4S2N363_9PEZI</name>
<dbReference type="OrthoDB" id="5372266at2759"/>
<evidence type="ECO:0000313" key="9">
    <source>
        <dbReference type="Proteomes" id="UP000298138"/>
    </source>
</evidence>